<dbReference type="GO" id="GO:0003700">
    <property type="term" value="F:DNA-binding transcription factor activity"/>
    <property type="evidence" value="ECO:0007669"/>
    <property type="project" value="InterPro"/>
</dbReference>
<dbReference type="RefSeq" id="WP_099472430.1">
    <property type="nucleotide sequence ID" value="NZ_CAXBMK010000002.1"/>
</dbReference>
<evidence type="ECO:0000313" key="2">
    <source>
        <dbReference type="EMBL" id="PHZ84858.1"/>
    </source>
</evidence>
<dbReference type="SMART" id="SM00347">
    <property type="entry name" value="HTH_MARR"/>
    <property type="match status" value="1"/>
</dbReference>
<dbReference type="PROSITE" id="PS50995">
    <property type="entry name" value="HTH_MARR_2"/>
    <property type="match status" value="1"/>
</dbReference>
<dbReference type="InterPro" id="IPR036388">
    <property type="entry name" value="WH-like_DNA-bd_sf"/>
</dbReference>
<dbReference type="GO" id="GO:0006950">
    <property type="term" value="P:response to stress"/>
    <property type="evidence" value="ECO:0007669"/>
    <property type="project" value="TreeGrafter"/>
</dbReference>
<dbReference type="InterPro" id="IPR039422">
    <property type="entry name" value="MarR/SlyA-like"/>
</dbReference>
<feature type="domain" description="HTH marR-type" evidence="1">
    <location>
        <begin position="6"/>
        <end position="145"/>
    </location>
</feature>
<name>A0A2G4YRC3_9PROT</name>
<comment type="caution">
    <text evidence="2">The sequence shown here is derived from an EMBL/GenBank/DDBJ whole genome shotgun (WGS) entry which is preliminary data.</text>
</comment>
<reference evidence="2 3" key="1">
    <citation type="submission" date="2017-10" db="EMBL/GenBank/DDBJ databases">
        <title>Frigbacter circumglobatus gen. nov. sp. nov., isolated from sediment cultured in situ.</title>
        <authorList>
            <person name="Zhao Z."/>
        </authorList>
    </citation>
    <scope>NUCLEOTIDE SEQUENCE [LARGE SCALE GENOMIC DNA]</scope>
    <source>
        <strain evidence="2 3">ZYL</strain>
    </source>
</reference>
<dbReference type="Pfam" id="PF01047">
    <property type="entry name" value="MarR"/>
    <property type="match status" value="1"/>
</dbReference>
<dbReference type="InterPro" id="IPR036390">
    <property type="entry name" value="WH_DNA-bd_sf"/>
</dbReference>
<gene>
    <name evidence="2" type="ORF">CRD36_09020</name>
</gene>
<dbReference type="EMBL" id="PDEM01000020">
    <property type="protein sequence ID" value="PHZ84858.1"/>
    <property type="molecule type" value="Genomic_DNA"/>
</dbReference>
<sequence length="155" mass="17464">MTDMHGVMLGAWLRRMSAMIDADVGRVYKAQGLKFEQRWFGVINQLALNGAMSVSTLAEALRINQASVSETRRSLEKAGFIQSTPDPADSRRRVLTLSPEGTALVARMRPMWDIFDEVALQIDTEAGQVTRKLEQLEKALQRKSLYARITERLDP</sequence>
<organism evidence="2 3">
    <name type="scientific">Paremcibacter congregatus</name>
    <dbReference type="NCBI Taxonomy" id="2043170"/>
    <lineage>
        <taxon>Bacteria</taxon>
        <taxon>Pseudomonadati</taxon>
        <taxon>Pseudomonadota</taxon>
        <taxon>Alphaproteobacteria</taxon>
        <taxon>Emcibacterales</taxon>
        <taxon>Emcibacteraceae</taxon>
        <taxon>Paremcibacter</taxon>
    </lineage>
</organism>
<dbReference type="PANTHER" id="PTHR33164:SF57">
    <property type="entry name" value="MARR-FAMILY TRANSCRIPTIONAL REGULATOR"/>
    <property type="match status" value="1"/>
</dbReference>
<keyword evidence="3" id="KW-1185">Reference proteome</keyword>
<evidence type="ECO:0000259" key="1">
    <source>
        <dbReference type="PROSITE" id="PS50995"/>
    </source>
</evidence>
<dbReference type="AlphaFoldDB" id="A0A2G4YRC3"/>
<dbReference type="Proteomes" id="UP000229730">
    <property type="component" value="Unassembled WGS sequence"/>
</dbReference>
<proteinExistence type="predicted"/>
<accession>A0A2G4YRC3</accession>
<dbReference type="InterPro" id="IPR000835">
    <property type="entry name" value="HTH_MarR-typ"/>
</dbReference>
<dbReference type="PRINTS" id="PR00598">
    <property type="entry name" value="HTHMARR"/>
</dbReference>
<dbReference type="InParanoid" id="A0A2G4YRC3"/>
<dbReference type="SUPFAM" id="SSF46785">
    <property type="entry name" value="Winged helix' DNA-binding domain"/>
    <property type="match status" value="1"/>
</dbReference>
<dbReference type="Gene3D" id="1.10.10.10">
    <property type="entry name" value="Winged helix-like DNA-binding domain superfamily/Winged helix DNA-binding domain"/>
    <property type="match status" value="1"/>
</dbReference>
<evidence type="ECO:0000313" key="3">
    <source>
        <dbReference type="Proteomes" id="UP000229730"/>
    </source>
</evidence>
<dbReference type="PANTHER" id="PTHR33164">
    <property type="entry name" value="TRANSCRIPTIONAL REGULATOR, MARR FAMILY"/>
    <property type="match status" value="1"/>
</dbReference>
<dbReference type="OrthoDB" id="7629608at2"/>
<protein>
    <submittedName>
        <fullName evidence="2">MarR family transcriptional regulator</fullName>
    </submittedName>
</protein>